<evidence type="ECO:0000313" key="3">
    <source>
        <dbReference type="EMBL" id="EFI94311.1"/>
    </source>
</evidence>
<reference evidence="3 4" key="1">
    <citation type="journal article" date="2010" name="Nat. Biotechnol.">
        <title>Genome sequence of the model mushroom Schizophyllum commune.</title>
        <authorList>
            <person name="Ohm R.A."/>
            <person name="de Jong J.F."/>
            <person name="Lugones L.G."/>
            <person name="Aerts A."/>
            <person name="Kothe E."/>
            <person name="Stajich J.E."/>
            <person name="de Vries R.P."/>
            <person name="Record E."/>
            <person name="Levasseur A."/>
            <person name="Baker S.E."/>
            <person name="Bartholomew K.A."/>
            <person name="Coutinho P.M."/>
            <person name="Erdmann S."/>
            <person name="Fowler T.J."/>
            <person name="Gathman A.C."/>
            <person name="Lombard V."/>
            <person name="Henrissat B."/>
            <person name="Knabe N."/>
            <person name="Kuees U."/>
            <person name="Lilly W.W."/>
            <person name="Lindquist E."/>
            <person name="Lucas S."/>
            <person name="Magnuson J.K."/>
            <person name="Piumi F."/>
            <person name="Raudaskoski M."/>
            <person name="Salamov A."/>
            <person name="Schmutz J."/>
            <person name="Schwarze F.W.M.R."/>
            <person name="vanKuyk P.A."/>
            <person name="Horton J.S."/>
            <person name="Grigoriev I.V."/>
            <person name="Woesten H.A.B."/>
        </authorList>
    </citation>
    <scope>NUCLEOTIDE SEQUENCE [LARGE SCALE GENOMIC DNA]</scope>
    <source>
        <strain evidence="4">H4-8 / FGSC 9210</strain>
    </source>
</reference>
<dbReference type="VEuPathDB" id="FungiDB:SCHCODRAFT_01130226"/>
<accession>D8QB91</accession>
<sequence>MAIRKQFSSSKWPRAISSTAGRESGSTAPCPQRRCRTRMRCNCGFRAARTSVSLRFGLSWVMVSARGHILTTSGRPAERCRCVLMMSTALSVFMILISSASVNSAQQ</sequence>
<gene>
    <name evidence="3" type="ORF">SCHCODRAFT_85676</name>
</gene>
<protein>
    <submittedName>
        <fullName evidence="3">Expressed protein</fullName>
    </submittedName>
</protein>
<dbReference type="KEGG" id="scm:SCHCO_01130226"/>
<evidence type="ECO:0000313" key="4">
    <source>
        <dbReference type="Proteomes" id="UP000007431"/>
    </source>
</evidence>
<dbReference type="HOGENOM" id="CLU_2211470_0_0_1"/>
<dbReference type="InParanoid" id="D8QB91"/>
<keyword evidence="4" id="KW-1185">Reference proteome</keyword>
<name>D8QB91_SCHCM</name>
<dbReference type="GeneID" id="9593964"/>
<dbReference type="RefSeq" id="XP_003029214.1">
    <property type="nucleotide sequence ID" value="XM_003029168.1"/>
</dbReference>
<keyword evidence="2" id="KW-1133">Transmembrane helix</keyword>
<feature type="compositionally biased region" description="Polar residues" evidence="1">
    <location>
        <begin position="1"/>
        <end position="29"/>
    </location>
</feature>
<proteinExistence type="predicted"/>
<evidence type="ECO:0000256" key="2">
    <source>
        <dbReference type="SAM" id="Phobius"/>
    </source>
</evidence>
<dbReference type="EMBL" id="GL377309">
    <property type="protein sequence ID" value="EFI94311.1"/>
    <property type="molecule type" value="Genomic_DNA"/>
</dbReference>
<dbReference type="AlphaFoldDB" id="D8QB91"/>
<dbReference type="Proteomes" id="UP000007431">
    <property type="component" value="Unassembled WGS sequence"/>
</dbReference>
<keyword evidence="2" id="KW-0812">Transmembrane</keyword>
<evidence type="ECO:0000256" key="1">
    <source>
        <dbReference type="SAM" id="MobiDB-lite"/>
    </source>
</evidence>
<dbReference type="OrthoDB" id="10343595at2759"/>
<organism evidence="4">
    <name type="scientific">Schizophyllum commune (strain H4-8 / FGSC 9210)</name>
    <name type="common">Split gill fungus</name>
    <dbReference type="NCBI Taxonomy" id="578458"/>
    <lineage>
        <taxon>Eukaryota</taxon>
        <taxon>Fungi</taxon>
        <taxon>Dikarya</taxon>
        <taxon>Basidiomycota</taxon>
        <taxon>Agaricomycotina</taxon>
        <taxon>Agaricomycetes</taxon>
        <taxon>Agaricomycetidae</taxon>
        <taxon>Agaricales</taxon>
        <taxon>Schizophyllaceae</taxon>
        <taxon>Schizophyllum</taxon>
    </lineage>
</organism>
<keyword evidence="2" id="KW-0472">Membrane</keyword>
<feature type="transmembrane region" description="Helical" evidence="2">
    <location>
        <begin position="82"/>
        <end position="102"/>
    </location>
</feature>
<feature type="region of interest" description="Disordered" evidence="1">
    <location>
        <begin position="1"/>
        <end position="32"/>
    </location>
</feature>